<evidence type="ECO:0000313" key="2">
    <source>
        <dbReference type="EMBL" id="TYZ08097.1"/>
    </source>
</evidence>
<evidence type="ECO:0008006" key="4">
    <source>
        <dbReference type="Google" id="ProtNLM"/>
    </source>
</evidence>
<comment type="caution">
    <text evidence="2">The sequence shown here is derived from an EMBL/GenBank/DDBJ whole genome shotgun (WGS) entry which is preliminary data.</text>
</comment>
<evidence type="ECO:0000313" key="3">
    <source>
        <dbReference type="Proteomes" id="UP000322791"/>
    </source>
</evidence>
<proteinExistence type="predicted"/>
<dbReference type="Proteomes" id="UP000322791">
    <property type="component" value="Unassembled WGS sequence"/>
</dbReference>
<keyword evidence="1" id="KW-0812">Transmembrane</keyword>
<protein>
    <recommendedName>
        <fullName evidence="4">Peptidase A2 domain-containing protein</fullName>
    </recommendedName>
</protein>
<accession>A0A5D6UYR4</accession>
<evidence type="ECO:0000256" key="1">
    <source>
        <dbReference type="SAM" id="Phobius"/>
    </source>
</evidence>
<keyword evidence="1" id="KW-1133">Transmembrane helix</keyword>
<dbReference type="RefSeq" id="WP_149071591.1">
    <property type="nucleotide sequence ID" value="NZ_VTHL01000014.1"/>
</dbReference>
<organism evidence="2 3">
    <name type="scientific">Hymenobacter lutimineralis</name>
    <dbReference type="NCBI Taxonomy" id="2606448"/>
    <lineage>
        <taxon>Bacteria</taxon>
        <taxon>Pseudomonadati</taxon>
        <taxon>Bacteroidota</taxon>
        <taxon>Cytophagia</taxon>
        <taxon>Cytophagales</taxon>
        <taxon>Hymenobacteraceae</taxon>
        <taxon>Hymenobacter</taxon>
    </lineage>
</organism>
<keyword evidence="1" id="KW-0472">Membrane</keyword>
<dbReference type="AlphaFoldDB" id="A0A5D6UYR4"/>
<gene>
    <name evidence="2" type="ORF">FY528_13715</name>
</gene>
<feature type="transmembrane region" description="Helical" evidence="1">
    <location>
        <begin position="7"/>
        <end position="26"/>
    </location>
</feature>
<keyword evidence="3" id="KW-1185">Reference proteome</keyword>
<name>A0A5D6UYR4_9BACT</name>
<sequence>MKTLAKILLSVVVLLVVSGIGGYFYMKQKFAPPANQLTVAGLPASGDLRWWADTTAKPAIPHAGLLVPVRLPNCPRTCFLQVDTGAPYTVLYANQLDTLTRRYPSLGTSLKLQGNVVPEFRFSLGGAQVKVGNTKVLIQGAGTMPADSLAPYIIGSLGTDALDGRVLVLDYAANRFTLSNEVPAPLATRATFAPLAFKERRVLLDATLDDKPRQLLFDSGTSAYNLLTSQDNWQAMATPGASTRTDTTNSWGKKLLIYTAPTASRFRFGQKEVPLGTVSYMTGMNLMQETLMRFSGMDGMLGNAPFEGGVLILDVKGGRYGIVRS</sequence>
<reference evidence="2 3" key="1">
    <citation type="submission" date="2019-08" db="EMBL/GenBank/DDBJ databases">
        <authorList>
            <person name="Seo M.-J."/>
        </authorList>
    </citation>
    <scope>NUCLEOTIDE SEQUENCE [LARGE SCALE GENOMIC DNA]</scope>
    <source>
        <strain evidence="2 3">KIGAM108</strain>
    </source>
</reference>
<dbReference type="EMBL" id="VTHL01000014">
    <property type="protein sequence ID" value="TYZ08097.1"/>
    <property type="molecule type" value="Genomic_DNA"/>
</dbReference>